<name>A0A8T3V010_9ARCH</name>
<reference evidence="1 2" key="1">
    <citation type="submission" date="2020-09" db="EMBL/GenBank/DDBJ databases">
        <title>Genomic characterization of a novel Parvarchaeota family in acid mine drainage sediments.</title>
        <authorList>
            <person name="Luo Z.-H."/>
        </authorList>
    </citation>
    <scope>NUCLEOTIDE SEQUENCE [LARGE SCALE GENOMIC DNA]</scope>
    <source>
        <strain evidence="1">MAS1_bins.189</strain>
    </source>
</reference>
<gene>
    <name evidence="1" type="ORF">IHE51_00550</name>
</gene>
<accession>A0A8T3V010</accession>
<protein>
    <submittedName>
        <fullName evidence="1">Uncharacterized protein</fullName>
    </submittedName>
</protein>
<comment type="caution">
    <text evidence="1">The sequence shown here is derived from an EMBL/GenBank/DDBJ whole genome shotgun (WGS) entry which is preliminary data.</text>
</comment>
<proteinExistence type="predicted"/>
<sequence>MKEPERREAGRKRARDILDALLSLDDFSGLLEDYMSTYPHGEPHKANLRYSKNGFEIETLFEKNKQEYKLRLTGDVNRHYEVDPRVLLAHADDFLTDYSPTKRRGRILYEYLNFKVPYKSNTVIEMLVEGNLPVYMKEYKSLELFLVAFTFNREVLEQEIKFDYTHKQ</sequence>
<dbReference type="Proteomes" id="UP000718571">
    <property type="component" value="Unassembled WGS sequence"/>
</dbReference>
<organism evidence="1 2">
    <name type="scientific">Candidatus Acidifodinimicrobium mancum</name>
    <dbReference type="NCBI Taxonomy" id="2898728"/>
    <lineage>
        <taxon>Archaea</taxon>
        <taxon>Candidatus Parvarchaeota</taxon>
        <taxon>Candidatus Acidifodinimicrobiaceae</taxon>
        <taxon>Candidatus Acidifodinimicrobium</taxon>
    </lineage>
</organism>
<dbReference type="AlphaFoldDB" id="A0A8T3V010"/>
<dbReference type="EMBL" id="JADFAR010000005">
    <property type="protein sequence ID" value="MBE5728335.1"/>
    <property type="molecule type" value="Genomic_DNA"/>
</dbReference>
<evidence type="ECO:0000313" key="2">
    <source>
        <dbReference type="Proteomes" id="UP000718571"/>
    </source>
</evidence>
<evidence type="ECO:0000313" key="1">
    <source>
        <dbReference type="EMBL" id="MBE5728335.1"/>
    </source>
</evidence>